<sequence>MHEIGDHVPPREHFVIPRDNVPNKRRKQLREQFMRRHRLKHEPWCKKYMELYNELRENLERLYWDEGYSKKIAKDHAKNESTEDGDQDFNPYRSRGIRADFKKDQGFGRNRQGDNLGKVNQLRDKFEFDREKRMREKDLEIVKAELNALTCATRTTSAPPPGVPTGDCHDAIASNRRIQKKQREPHTSPYVIGIVTGGMNNDRLVNGASSGEGV</sequence>
<dbReference type="PANTHER" id="PTHR36031:SF1">
    <property type="entry name" value="F21O3.15 PROTEIN"/>
    <property type="match status" value="1"/>
</dbReference>
<dbReference type="PANTHER" id="PTHR36031">
    <property type="entry name" value="F21O3.15 PROTEIN"/>
    <property type="match status" value="1"/>
</dbReference>
<evidence type="ECO:0000313" key="1">
    <source>
        <dbReference type="EMBL" id="KAE8675171.1"/>
    </source>
</evidence>
<accession>A0A6A2XGQ6</accession>
<comment type="caution">
    <text evidence="1">The sequence shown here is derived from an EMBL/GenBank/DDBJ whole genome shotgun (WGS) entry which is preliminary data.</text>
</comment>
<keyword evidence="2" id="KW-1185">Reference proteome</keyword>
<dbReference type="EMBL" id="VEPZ02001405">
    <property type="protein sequence ID" value="KAE8675171.1"/>
    <property type="molecule type" value="Genomic_DNA"/>
</dbReference>
<dbReference type="Proteomes" id="UP000436088">
    <property type="component" value="Unassembled WGS sequence"/>
</dbReference>
<organism evidence="1 2">
    <name type="scientific">Hibiscus syriacus</name>
    <name type="common">Rose of Sharon</name>
    <dbReference type="NCBI Taxonomy" id="106335"/>
    <lineage>
        <taxon>Eukaryota</taxon>
        <taxon>Viridiplantae</taxon>
        <taxon>Streptophyta</taxon>
        <taxon>Embryophyta</taxon>
        <taxon>Tracheophyta</taxon>
        <taxon>Spermatophyta</taxon>
        <taxon>Magnoliopsida</taxon>
        <taxon>eudicotyledons</taxon>
        <taxon>Gunneridae</taxon>
        <taxon>Pentapetalae</taxon>
        <taxon>rosids</taxon>
        <taxon>malvids</taxon>
        <taxon>Malvales</taxon>
        <taxon>Malvaceae</taxon>
        <taxon>Malvoideae</taxon>
        <taxon>Hibiscus</taxon>
    </lineage>
</organism>
<name>A0A6A2XGQ6_HIBSY</name>
<reference evidence="1" key="1">
    <citation type="submission" date="2019-09" db="EMBL/GenBank/DDBJ databases">
        <title>Draft genome information of white flower Hibiscus syriacus.</title>
        <authorList>
            <person name="Kim Y.-M."/>
        </authorList>
    </citation>
    <scope>NUCLEOTIDE SEQUENCE [LARGE SCALE GENOMIC DNA]</scope>
    <source>
        <strain evidence="1">YM2019G1</strain>
    </source>
</reference>
<protein>
    <submittedName>
        <fullName evidence="1">Uncharacterized protein</fullName>
    </submittedName>
</protein>
<gene>
    <name evidence="1" type="ORF">F3Y22_tig00111693pilonHSYRG00144</name>
</gene>
<dbReference type="AlphaFoldDB" id="A0A6A2XGQ6"/>
<proteinExistence type="predicted"/>
<evidence type="ECO:0000313" key="2">
    <source>
        <dbReference type="Proteomes" id="UP000436088"/>
    </source>
</evidence>